<keyword evidence="3" id="KW-0186">Copper</keyword>
<feature type="chain" id="PRO_5020315990" description="Amine oxidase" evidence="4">
    <location>
        <begin position="27"/>
        <end position="392"/>
    </location>
</feature>
<dbReference type="AlphaFoldDB" id="A0A4R1FAS1"/>
<proteinExistence type="inferred from homology"/>
<evidence type="ECO:0000259" key="5">
    <source>
        <dbReference type="Pfam" id="PF01179"/>
    </source>
</evidence>
<dbReference type="GO" id="GO:0009308">
    <property type="term" value="P:amine metabolic process"/>
    <property type="evidence" value="ECO:0007669"/>
    <property type="project" value="UniProtKB-UniRule"/>
</dbReference>
<evidence type="ECO:0000256" key="3">
    <source>
        <dbReference type="RuleBase" id="RU000672"/>
    </source>
</evidence>
<comment type="cofactor">
    <cofactor evidence="3">
        <name>Cu cation</name>
        <dbReference type="ChEBI" id="CHEBI:23378"/>
    </cofactor>
    <text evidence="3">Contains 1 topaquinone per subunit.</text>
</comment>
<keyword evidence="3" id="KW-0801">TPQ</keyword>
<keyword evidence="4" id="KW-0732">Signal</keyword>
<keyword evidence="7" id="KW-1185">Reference proteome</keyword>
<dbReference type="InterPro" id="IPR000269">
    <property type="entry name" value="Cu_amine_oxidase"/>
</dbReference>
<dbReference type="EMBL" id="SMFQ01000002">
    <property type="protein sequence ID" value="TCJ89028.1"/>
    <property type="molecule type" value="Genomic_DNA"/>
</dbReference>
<dbReference type="GO" id="GO:0048038">
    <property type="term" value="F:quinone binding"/>
    <property type="evidence" value="ECO:0007669"/>
    <property type="project" value="InterPro"/>
</dbReference>
<feature type="domain" description="Copper amine oxidase catalytic" evidence="5">
    <location>
        <begin position="48"/>
        <end position="390"/>
    </location>
</feature>
<dbReference type="InterPro" id="IPR036460">
    <property type="entry name" value="Cu_amine_oxidase_C_sf"/>
</dbReference>
<keyword evidence="3" id="KW-0560">Oxidoreductase</keyword>
<gene>
    <name evidence="6" type="ORF">EV695_0889</name>
</gene>
<dbReference type="EC" id="1.4.3.-" evidence="3"/>
<feature type="signal peptide" evidence="4">
    <location>
        <begin position="1"/>
        <end position="26"/>
    </location>
</feature>
<dbReference type="GO" id="GO:0008131">
    <property type="term" value="F:primary methylamine oxidase activity"/>
    <property type="evidence" value="ECO:0007669"/>
    <property type="project" value="InterPro"/>
</dbReference>
<comment type="cofactor">
    <cofactor evidence="1">
        <name>Cu cation</name>
        <dbReference type="ChEBI" id="CHEBI:23378"/>
    </cofactor>
</comment>
<reference evidence="6 7" key="1">
    <citation type="submission" date="2019-03" db="EMBL/GenBank/DDBJ databases">
        <title>Genomic Encyclopedia of Type Strains, Phase IV (KMG-IV): sequencing the most valuable type-strain genomes for metagenomic binning, comparative biology and taxonomic classification.</title>
        <authorList>
            <person name="Goeker M."/>
        </authorList>
    </citation>
    <scope>NUCLEOTIDE SEQUENCE [LARGE SCALE GENOMIC DNA]</scope>
    <source>
        <strain evidence="6 7">DSM 24830</strain>
    </source>
</reference>
<protein>
    <recommendedName>
        <fullName evidence="3">Amine oxidase</fullName>
        <ecNumber evidence="3">1.4.3.-</ecNumber>
    </recommendedName>
</protein>
<evidence type="ECO:0000313" key="7">
    <source>
        <dbReference type="Proteomes" id="UP000294887"/>
    </source>
</evidence>
<comment type="caution">
    <text evidence="6">The sequence shown here is derived from an EMBL/GenBank/DDBJ whole genome shotgun (WGS) entry which is preliminary data.</text>
</comment>
<evidence type="ECO:0000256" key="2">
    <source>
        <dbReference type="ARBA" id="ARBA00011738"/>
    </source>
</evidence>
<evidence type="ECO:0000256" key="1">
    <source>
        <dbReference type="ARBA" id="ARBA00001935"/>
    </source>
</evidence>
<sequence length="392" mass="43679">MSNKIIKAGFALFTLSSLLFASSSFARPNTFSCAAGNTISKTFSSGAAWDLCWEVRDEEGVVLSDIHYKAANSTRRKVIGEMSLSQIQTEYDDDSADQFLVTDFGLGGNSLQTLNTSMCEGGQLHEYAGRNVLCEVSSANGYIYRYRDNIRRQGSKLEILSASNINSREFIIRSTFLENGTIETGVGITGQFTKTTTDSNAGWPVTSQNKLSTSFTDHFFWRLDFDIGSSNSNDVVEQIKSVPSSDRLTKTKQTQTISSELAASFTPADKKFWRIKDQSETNNANQPVSYEMVLLNYAQQSKGNSSSPWLKNDVYITAYNACERFAVNNTASSCGSNVSEFVNSQNTNAKDIVVWYRMAHHTLPRDEDFSPVAVQWSNFILLPRDWTSINRL</sequence>
<organism evidence="6 7">
    <name type="scientific">Cocleimonas flava</name>
    <dbReference type="NCBI Taxonomy" id="634765"/>
    <lineage>
        <taxon>Bacteria</taxon>
        <taxon>Pseudomonadati</taxon>
        <taxon>Pseudomonadota</taxon>
        <taxon>Gammaproteobacteria</taxon>
        <taxon>Thiotrichales</taxon>
        <taxon>Thiotrichaceae</taxon>
        <taxon>Cocleimonas</taxon>
    </lineage>
</organism>
<dbReference type="PANTHER" id="PTHR10638:SF86">
    <property type="entry name" value="COPPER AMINE OXIDASE 1-RELATED"/>
    <property type="match status" value="1"/>
</dbReference>
<comment type="subunit">
    <text evidence="2">Homodimer.</text>
</comment>
<comment type="similarity">
    <text evidence="3">Belongs to the copper/topaquinone oxidase family.</text>
</comment>
<evidence type="ECO:0000313" key="6">
    <source>
        <dbReference type="EMBL" id="TCJ89028.1"/>
    </source>
</evidence>
<dbReference type="InterPro" id="IPR015798">
    <property type="entry name" value="Cu_amine_oxidase_C"/>
</dbReference>
<dbReference type="Proteomes" id="UP000294887">
    <property type="component" value="Unassembled WGS sequence"/>
</dbReference>
<accession>A0A4R1FAS1</accession>
<dbReference type="Gene3D" id="2.70.98.20">
    <property type="entry name" value="Copper amine oxidase, catalytic domain"/>
    <property type="match status" value="1"/>
</dbReference>
<dbReference type="OrthoDB" id="9772590at2"/>
<dbReference type="SUPFAM" id="SSF49998">
    <property type="entry name" value="Amine oxidase catalytic domain"/>
    <property type="match status" value="1"/>
</dbReference>
<name>A0A4R1FAS1_9GAMM</name>
<dbReference type="Pfam" id="PF01179">
    <property type="entry name" value="Cu_amine_oxid"/>
    <property type="match status" value="1"/>
</dbReference>
<dbReference type="GO" id="GO:0005507">
    <property type="term" value="F:copper ion binding"/>
    <property type="evidence" value="ECO:0007669"/>
    <property type="project" value="InterPro"/>
</dbReference>
<evidence type="ECO:0000256" key="4">
    <source>
        <dbReference type="SAM" id="SignalP"/>
    </source>
</evidence>
<dbReference type="RefSeq" id="WP_131904687.1">
    <property type="nucleotide sequence ID" value="NZ_BAAAFU010000008.1"/>
</dbReference>
<comment type="PTM">
    <text evidence="3">Topaquinone (TPQ) is generated by copper-dependent autoxidation of a specific tyrosyl residue.</text>
</comment>
<keyword evidence="3" id="KW-0479">Metal-binding</keyword>
<dbReference type="PANTHER" id="PTHR10638">
    <property type="entry name" value="COPPER AMINE OXIDASE"/>
    <property type="match status" value="1"/>
</dbReference>